<dbReference type="Pfam" id="PF00535">
    <property type="entry name" value="Glycos_transf_2"/>
    <property type="match status" value="1"/>
</dbReference>
<protein>
    <submittedName>
        <fullName evidence="2">Glycosyltransferase family 2 protein</fullName>
    </submittedName>
</protein>
<dbReference type="Proteomes" id="UP000661112">
    <property type="component" value="Unassembled WGS sequence"/>
</dbReference>
<reference evidence="2 3" key="1">
    <citation type="journal article" date="2020" name="ISME J.">
        <title>Comparative genomics reveals insights into cyanobacterial evolution and habitat adaptation.</title>
        <authorList>
            <person name="Chen M.Y."/>
            <person name="Teng W.K."/>
            <person name="Zhao L."/>
            <person name="Hu C.X."/>
            <person name="Zhou Y.K."/>
            <person name="Han B.P."/>
            <person name="Song L.R."/>
            <person name="Shu W.S."/>
        </authorList>
    </citation>
    <scope>NUCLEOTIDE SEQUENCE [LARGE SCALE GENOMIC DNA]</scope>
    <source>
        <strain evidence="2 3">FACHB-119</strain>
    </source>
</reference>
<dbReference type="PANTHER" id="PTHR43685:SF2">
    <property type="entry name" value="GLYCOSYLTRANSFERASE 2-LIKE DOMAIN-CONTAINING PROTEIN"/>
    <property type="match status" value="1"/>
</dbReference>
<dbReference type="EMBL" id="JACJSG010000018">
    <property type="protein sequence ID" value="MBD2501914.1"/>
    <property type="molecule type" value="Genomic_DNA"/>
</dbReference>
<evidence type="ECO:0000259" key="1">
    <source>
        <dbReference type="Pfam" id="PF00535"/>
    </source>
</evidence>
<gene>
    <name evidence="2" type="ORF">H6G83_15090</name>
</gene>
<dbReference type="InterPro" id="IPR050834">
    <property type="entry name" value="Glycosyltransf_2"/>
</dbReference>
<accession>A0ABR8D423</accession>
<dbReference type="RefSeq" id="WP_190473626.1">
    <property type="nucleotide sequence ID" value="NZ_JACJSG010000018.1"/>
</dbReference>
<dbReference type="Gene3D" id="3.90.550.10">
    <property type="entry name" value="Spore Coat Polysaccharide Biosynthesis Protein SpsA, Chain A"/>
    <property type="match status" value="1"/>
</dbReference>
<dbReference type="SUPFAM" id="SSF53448">
    <property type="entry name" value="Nucleotide-diphospho-sugar transferases"/>
    <property type="match status" value="1"/>
</dbReference>
<name>A0ABR8D423_9NOST</name>
<evidence type="ECO:0000313" key="3">
    <source>
        <dbReference type="Proteomes" id="UP000661112"/>
    </source>
</evidence>
<organism evidence="2 3">
    <name type="scientific">Anabaena azotica FACHB-119</name>
    <dbReference type="NCBI Taxonomy" id="947527"/>
    <lineage>
        <taxon>Bacteria</taxon>
        <taxon>Bacillati</taxon>
        <taxon>Cyanobacteriota</taxon>
        <taxon>Cyanophyceae</taxon>
        <taxon>Nostocales</taxon>
        <taxon>Nostocaceae</taxon>
        <taxon>Anabaena</taxon>
        <taxon>Anabaena azotica</taxon>
    </lineage>
</organism>
<dbReference type="PANTHER" id="PTHR43685">
    <property type="entry name" value="GLYCOSYLTRANSFERASE"/>
    <property type="match status" value="1"/>
</dbReference>
<sequence length="302" mass="34779">MNFFHKKTDFDFKVSVCICTRNRPQELSKALKSVEGSTYPAFEVIVSDDSTNDDTKTLISSYFLGVKYLDGPRKGLGANRNNILKAVTGSHVLFIDDDVVLNESFLEMMCNHLAYLADKENLEKLIVSGIENKNGQLVFPGEQSFVGWQNVSYKEGDIIKTVVINSALFPTALFKETLFDEKLVYGNDEVDLTTRAIKKGFKIKLFPEAINFHFPSEINRDYYEPYHDASRIYVTFKRYFATENHKLKAIFYLVYVFIHTVAFNWRYRGISGLIGTFRYTFPKSLLFIIDWLINDGFKSLKT</sequence>
<dbReference type="CDD" id="cd00761">
    <property type="entry name" value="Glyco_tranf_GTA_type"/>
    <property type="match status" value="1"/>
</dbReference>
<dbReference type="InterPro" id="IPR001173">
    <property type="entry name" value="Glyco_trans_2-like"/>
</dbReference>
<comment type="caution">
    <text evidence="2">The sequence shown here is derived from an EMBL/GenBank/DDBJ whole genome shotgun (WGS) entry which is preliminary data.</text>
</comment>
<feature type="domain" description="Glycosyltransferase 2-like" evidence="1">
    <location>
        <begin position="15"/>
        <end position="114"/>
    </location>
</feature>
<dbReference type="InterPro" id="IPR029044">
    <property type="entry name" value="Nucleotide-diphossugar_trans"/>
</dbReference>
<proteinExistence type="predicted"/>
<keyword evidence="3" id="KW-1185">Reference proteome</keyword>
<evidence type="ECO:0000313" key="2">
    <source>
        <dbReference type="EMBL" id="MBD2501914.1"/>
    </source>
</evidence>